<dbReference type="EMBL" id="JACEEZ010019061">
    <property type="protein sequence ID" value="KAG0716182.1"/>
    <property type="molecule type" value="Genomic_DNA"/>
</dbReference>
<protein>
    <submittedName>
        <fullName evidence="2">Uncharacterized protein</fullName>
    </submittedName>
</protein>
<name>A0A8J4XXW1_CHIOP</name>
<evidence type="ECO:0000256" key="1">
    <source>
        <dbReference type="SAM" id="MobiDB-lite"/>
    </source>
</evidence>
<comment type="caution">
    <text evidence="2">The sequence shown here is derived from an EMBL/GenBank/DDBJ whole genome shotgun (WGS) entry which is preliminary data.</text>
</comment>
<feature type="region of interest" description="Disordered" evidence="1">
    <location>
        <begin position="1"/>
        <end position="29"/>
    </location>
</feature>
<evidence type="ECO:0000313" key="2">
    <source>
        <dbReference type="EMBL" id="KAG0716182.1"/>
    </source>
</evidence>
<reference evidence="2" key="1">
    <citation type="submission" date="2020-07" db="EMBL/GenBank/DDBJ databases">
        <title>The High-quality genome of the commercially important snow crab, Chionoecetes opilio.</title>
        <authorList>
            <person name="Jeong J.-H."/>
            <person name="Ryu S."/>
        </authorList>
    </citation>
    <scope>NUCLEOTIDE SEQUENCE</scope>
    <source>
        <strain evidence="2">MADBK_172401_WGS</strain>
        <tissue evidence="2">Digestive gland</tissue>
    </source>
</reference>
<organism evidence="2 3">
    <name type="scientific">Chionoecetes opilio</name>
    <name type="common">Atlantic snow crab</name>
    <name type="synonym">Cancer opilio</name>
    <dbReference type="NCBI Taxonomy" id="41210"/>
    <lineage>
        <taxon>Eukaryota</taxon>
        <taxon>Metazoa</taxon>
        <taxon>Ecdysozoa</taxon>
        <taxon>Arthropoda</taxon>
        <taxon>Crustacea</taxon>
        <taxon>Multicrustacea</taxon>
        <taxon>Malacostraca</taxon>
        <taxon>Eumalacostraca</taxon>
        <taxon>Eucarida</taxon>
        <taxon>Decapoda</taxon>
        <taxon>Pleocyemata</taxon>
        <taxon>Brachyura</taxon>
        <taxon>Eubrachyura</taxon>
        <taxon>Majoidea</taxon>
        <taxon>Majidae</taxon>
        <taxon>Chionoecetes</taxon>
    </lineage>
</organism>
<feature type="region of interest" description="Disordered" evidence="1">
    <location>
        <begin position="49"/>
        <end position="99"/>
    </location>
</feature>
<gene>
    <name evidence="2" type="ORF">GWK47_001101</name>
</gene>
<accession>A0A8J4XXW1</accession>
<dbReference type="Proteomes" id="UP000770661">
    <property type="component" value="Unassembled WGS sequence"/>
</dbReference>
<proteinExistence type="predicted"/>
<keyword evidence="3" id="KW-1185">Reference proteome</keyword>
<sequence>MPYGGPWETARRPRVQGGPGAPRLGPAAPAQAQVDLRLVQLPGETFPGDFANGRALRGCRRPSGFEEPRSHSYRGPNSTASPTRWGKSFRVGGLEKGED</sequence>
<evidence type="ECO:0000313" key="3">
    <source>
        <dbReference type="Proteomes" id="UP000770661"/>
    </source>
</evidence>
<dbReference type="AlphaFoldDB" id="A0A8J4XXW1"/>